<keyword evidence="4 7" id="KW-0812">Transmembrane</keyword>
<dbReference type="PANTHER" id="PTHR30489">
    <property type="entry name" value="LIPOPROTEIN-RELEASING SYSTEM TRANSMEMBRANE PROTEIN LOLE"/>
    <property type="match status" value="1"/>
</dbReference>
<comment type="similarity">
    <text evidence="2">Belongs to the ABC-4 integral membrane protein family. LolC/E subfamily.</text>
</comment>
<dbReference type="PANTHER" id="PTHR30489:SF0">
    <property type="entry name" value="LIPOPROTEIN-RELEASING SYSTEM TRANSMEMBRANE PROTEIN LOLE"/>
    <property type="match status" value="1"/>
</dbReference>
<evidence type="ECO:0000256" key="6">
    <source>
        <dbReference type="ARBA" id="ARBA00023136"/>
    </source>
</evidence>
<evidence type="ECO:0000313" key="9">
    <source>
        <dbReference type="EMBL" id="TSJ98719.1"/>
    </source>
</evidence>
<evidence type="ECO:0000256" key="7">
    <source>
        <dbReference type="SAM" id="Phobius"/>
    </source>
</evidence>
<gene>
    <name evidence="9" type="ORF">FPQ15_07630</name>
</gene>
<keyword evidence="6 7" id="KW-0472">Membrane</keyword>
<dbReference type="InterPro" id="IPR051447">
    <property type="entry name" value="Lipoprotein-release_system"/>
</dbReference>
<dbReference type="AlphaFoldDB" id="A0A556SC44"/>
<evidence type="ECO:0000256" key="4">
    <source>
        <dbReference type="ARBA" id="ARBA00022692"/>
    </source>
</evidence>
<dbReference type="InterPro" id="IPR003838">
    <property type="entry name" value="ABC3_permease_C"/>
</dbReference>
<dbReference type="Pfam" id="PF02687">
    <property type="entry name" value="FtsX"/>
    <property type="match status" value="1"/>
</dbReference>
<dbReference type="GO" id="GO:0098797">
    <property type="term" value="C:plasma membrane protein complex"/>
    <property type="evidence" value="ECO:0007669"/>
    <property type="project" value="TreeGrafter"/>
</dbReference>
<dbReference type="GO" id="GO:0044874">
    <property type="term" value="P:lipoprotein localization to outer membrane"/>
    <property type="evidence" value="ECO:0007669"/>
    <property type="project" value="TreeGrafter"/>
</dbReference>
<comment type="subcellular location">
    <subcellularLocation>
        <location evidence="1">Cell membrane</location>
        <topology evidence="1">Multi-pass membrane protein</topology>
    </subcellularLocation>
</comment>
<feature type="transmembrane region" description="Helical" evidence="7">
    <location>
        <begin position="276"/>
        <end position="301"/>
    </location>
</feature>
<accession>A0A556SC44</accession>
<proteinExistence type="inferred from homology"/>
<feature type="transmembrane region" description="Helical" evidence="7">
    <location>
        <begin position="25"/>
        <end position="46"/>
    </location>
</feature>
<keyword evidence="5 7" id="KW-1133">Transmembrane helix</keyword>
<evidence type="ECO:0000259" key="8">
    <source>
        <dbReference type="Pfam" id="PF02687"/>
    </source>
</evidence>
<evidence type="ECO:0000256" key="5">
    <source>
        <dbReference type="ARBA" id="ARBA00022989"/>
    </source>
</evidence>
<dbReference type="Proteomes" id="UP000319483">
    <property type="component" value="Unassembled WGS sequence"/>
</dbReference>
<feature type="transmembrane region" description="Helical" evidence="7">
    <location>
        <begin position="370"/>
        <end position="390"/>
    </location>
</feature>
<dbReference type="EMBL" id="VMHM01000009">
    <property type="protein sequence ID" value="TSJ98719.1"/>
    <property type="molecule type" value="Genomic_DNA"/>
</dbReference>
<reference evidence="9 10" key="1">
    <citation type="submission" date="2019-07" db="EMBL/GenBank/DDBJ databases">
        <title>Gilliamella genomes.</title>
        <authorList>
            <person name="Zheng H."/>
        </authorList>
    </citation>
    <scope>NUCLEOTIDE SEQUENCE [LARGE SCALE GENOMIC DNA]</scope>
    <source>
        <strain evidence="9 10">W8127</strain>
    </source>
</reference>
<keyword evidence="3" id="KW-1003">Cell membrane</keyword>
<organism evidence="9 10">
    <name type="scientific">Gilliamella apicola</name>
    <dbReference type="NCBI Taxonomy" id="1196095"/>
    <lineage>
        <taxon>Bacteria</taxon>
        <taxon>Pseudomonadati</taxon>
        <taxon>Pseudomonadota</taxon>
        <taxon>Gammaproteobacteria</taxon>
        <taxon>Orbales</taxon>
        <taxon>Orbaceae</taxon>
        <taxon>Gilliamella</taxon>
    </lineage>
</organism>
<protein>
    <submittedName>
        <fullName evidence="9">FtsX-like permease family protein</fullName>
    </submittedName>
</protein>
<sequence>MAKVISKWLLIIRLSFADLWYDKKVSFCIIASVISVITPLLLLFSLKYGVVSQLRQQLLNDPQNLEVKIVGNLNLDDAMFDWIRAQPETAFVIPLTRSLNTQADLIKDSSHFVSNAEIIPTASGDPLTNDLPTIDNENKVLLSALSAEKMQVTVGSRIKLIITRQLDGKFEKGVTELDVIGIIPENRYSRTAAFVSLNLLIAMENFYDGYQSDLFATQVGKLNPPNHTSFARARIYANSLDSVAPLSFKLREKHIETRTQSNAIENIKAIDRVFSFIFSVIAITAGFGCILSFTGSFLSNIERKRKDIAFMRLLGFQSKNIMLYLINQAVILSCLAFFVSIILFLLGNHAFNSVLGENLISQPIVSRLQFRHLVVAFMLTMFIACIVVVIGGQRAIKIQPAESLREV</sequence>
<feature type="domain" description="ABC3 transporter permease C-terminal" evidence="8">
    <location>
        <begin position="280"/>
        <end position="400"/>
    </location>
</feature>
<evidence type="ECO:0000313" key="10">
    <source>
        <dbReference type="Proteomes" id="UP000319483"/>
    </source>
</evidence>
<evidence type="ECO:0000256" key="1">
    <source>
        <dbReference type="ARBA" id="ARBA00004651"/>
    </source>
</evidence>
<evidence type="ECO:0000256" key="3">
    <source>
        <dbReference type="ARBA" id="ARBA00022475"/>
    </source>
</evidence>
<feature type="transmembrane region" description="Helical" evidence="7">
    <location>
        <begin position="322"/>
        <end position="350"/>
    </location>
</feature>
<dbReference type="RefSeq" id="WP_086326300.1">
    <property type="nucleotide sequence ID" value="NZ_CAMLAP010000015.1"/>
</dbReference>
<comment type="caution">
    <text evidence="9">The sequence shown here is derived from an EMBL/GenBank/DDBJ whole genome shotgun (WGS) entry which is preliminary data.</text>
</comment>
<evidence type="ECO:0000256" key="2">
    <source>
        <dbReference type="ARBA" id="ARBA00005236"/>
    </source>
</evidence>
<name>A0A556SC44_9GAMM</name>